<dbReference type="FunCoup" id="A0A6P9A0F1">
    <property type="interactions" value="1076"/>
</dbReference>
<dbReference type="OrthoDB" id="10261452at2759"/>
<dbReference type="SMART" id="SM00879">
    <property type="entry name" value="Brix"/>
    <property type="match status" value="1"/>
</dbReference>
<evidence type="ECO:0000313" key="4">
    <source>
        <dbReference type="RefSeq" id="XP_034251183.1"/>
    </source>
</evidence>
<feature type="compositionally biased region" description="Basic and acidic residues" evidence="1">
    <location>
        <begin position="484"/>
        <end position="507"/>
    </location>
</feature>
<feature type="compositionally biased region" description="Basic and acidic residues" evidence="1">
    <location>
        <begin position="402"/>
        <end position="421"/>
    </location>
</feature>
<evidence type="ECO:0000313" key="3">
    <source>
        <dbReference type="Proteomes" id="UP000515158"/>
    </source>
</evidence>
<protein>
    <submittedName>
        <fullName evidence="4">Suppressor of SWI4 1 homolog</fullName>
    </submittedName>
</protein>
<feature type="compositionally biased region" description="Basic and acidic residues" evidence="1">
    <location>
        <begin position="320"/>
        <end position="350"/>
    </location>
</feature>
<feature type="compositionally biased region" description="Basic and acidic residues" evidence="1">
    <location>
        <begin position="460"/>
        <end position="469"/>
    </location>
</feature>
<feature type="region of interest" description="Disordered" evidence="1">
    <location>
        <begin position="318"/>
        <end position="350"/>
    </location>
</feature>
<dbReference type="InterPro" id="IPR007109">
    <property type="entry name" value="Brix"/>
</dbReference>
<accession>A0A6P9A0F1</accession>
<evidence type="ECO:0000259" key="2">
    <source>
        <dbReference type="PROSITE" id="PS50833"/>
    </source>
</evidence>
<feature type="region of interest" description="Disordered" evidence="1">
    <location>
        <begin position="389"/>
        <end position="553"/>
    </location>
</feature>
<feature type="compositionally biased region" description="Gly residues" evidence="1">
    <location>
        <begin position="519"/>
        <end position="532"/>
    </location>
</feature>
<feature type="region of interest" description="Disordered" evidence="1">
    <location>
        <begin position="359"/>
        <end position="378"/>
    </location>
</feature>
<dbReference type="PANTHER" id="PTHR12661">
    <property type="entry name" value="PETER PAN-RELATED"/>
    <property type="match status" value="1"/>
</dbReference>
<reference evidence="4" key="1">
    <citation type="submission" date="2025-08" db="UniProtKB">
        <authorList>
            <consortium name="RefSeq"/>
        </authorList>
    </citation>
    <scope>IDENTIFICATION</scope>
    <source>
        <tissue evidence="4">Total insect</tissue>
    </source>
</reference>
<evidence type="ECO:0000256" key="1">
    <source>
        <dbReference type="SAM" id="MobiDB-lite"/>
    </source>
</evidence>
<dbReference type="RefSeq" id="XP_034251183.1">
    <property type="nucleotide sequence ID" value="XM_034395292.1"/>
</dbReference>
<dbReference type="GO" id="GO:0019843">
    <property type="term" value="F:rRNA binding"/>
    <property type="evidence" value="ECO:0007669"/>
    <property type="project" value="InterPro"/>
</dbReference>
<dbReference type="GO" id="GO:0030687">
    <property type="term" value="C:preribosome, large subunit precursor"/>
    <property type="evidence" value="ECO:0007669"/>
    <property type="project" value="TreeGrafter"/>
</dbReference>
<dbReference type="Pfam" id="PF04427">
    <property type="entry name" value="Brix"/>
    <property type="match status" value="1"/>
</dbReference>
<dbReference type="GO" id="GO:0000027">
    <property type="term" value="P:ribosomal large subunit assembly"/>
    <property type="evidence" value="ECO:0007669"/>
    <property type="project" value="TreeGrafter"/>
</dbReference>
<feature type="domain" description="Brix" evidence="2">
    <location>
        <begin position="32"/>
        <end position="294"/>
    </location>
</feature>
<proteinExistence type="predicted"/>
<dbReference type="PANTHER" id="PTHR12661:SF5">
    <property type="entry name" value="SUPPRESSOR OF SWI4 1 HOMOLOG"/>
    <property type="match status" value="1"/>
</dbReference>
<organism evidence="4">
    <name type="scientific">Thrips palmi</name>
    <name type="common">Melon thrips</name>
    <dbReference type="NCBI Taxonomy" id="161013"/>
    <lineage>
        <taxon>Eukaryota</taxon>
        <taxon>Metazoa</taxon>
        <taxon>Ecdysozoa</taxon>
        <taxon>Arthropoda</taxon>
        <taxon>Hexapoda</taxon>
        <taxon>Insecta</taxon>
        <taxon>Pterygota</taxon>
        <taxon>Neoptera</taxon>
        <taxon>Paraneoptera</taxon>
        <taxon>Thysanoptera</taxon>
        <taxon>Terebrantia</taxon>
        <taxon>Thripoidea</taxon>
        <taxon>Thripidae</taxon>
        <taxon>Thrips</taxon>
    </lineage>
</organism>
<feature type="compositionally biased region" description="Gly residues" evidence="1">
    <location>
        <begin position="473"/>
        <end position="482"/>
    </location>
</feature>
<dbReference type="GeneID" id="117651341"/>
<dbReference type="GO" id="GO:0006364">
    <property type="term" value="P:rRNA processing"/>
    <property type="evidence" value="ECO:0007669"/>
    <property type="project" value="InterPro"/>
</dbReference>
<keyword evidence="3" id="KW-1185">Reference proteome</keyword>
<dbReference type="PROSITE" id="PS50833">
    <property type="entry name" value="BRIX"/>
    <property type="match status" value="1"/>
</dbReference>
<dbReference type="CTD" id="56342"/>
<dbReference type="KEGG" id="tpal:117651341"/>
<sequence>MVIHRKKQKKSRTVRLNRAKNKLRVDEQNLSPHSFVIHRGTVTIQQKHLIMDFRKVMAPFTASSLQVKKKNSMKDFVSVAGLLHVSHLCAFTCTEYSQYLKLCRLPRGPTLTFRIHNYTLASDVVSSIRKQYVLDKLFDHAPLVVLNGFSGEGEHLKLMSTMFQNLFPTINLTKVNLSSIRRCLLLNYIPETGMIDFRHYAIKVAPTGVSKGVKKMLQNKVPDLSRFKDMSEFMMKSGLMSDSEGEDDPNSHVIVPQHLKFRGCQLAEKSAIRLHEIGPRMSIELMKVEEGLMAGDVLYHKVVKKTDEEVEAARKKREAAKKLKEQRRKEQNQNMKKKEKEKEDHKLKSLEGIEQKRQQLMEEQKKRQPAKKINKDLLETDILMRKAVLESQAQDSDDDDAEWYRKEVGEEPEKDLFDAKRKSSGTSGQSWKKPRLDKQHMGRFNRNTGGSKKKLTNGSRSKDRSDTDRFQGMSGGSRGRGGTRGRDGSRGRGGSRGRDDSSRDGSRGRSSSRGRGGTRGRGGSSRGAPRGRGGSRGRGASRGRGNSRGRGRR</sequence>
<name>A0A6P9A0F1_THRPL</name>
<gene>
    <name evidence="4" type="primary">LOC117651341</name>
</gene>
<dbReference type="AlphaFoldDB" id="A0A6P9A0F1"/>
<dbReference type="Proteomes" id="UP000515158">
    <property type="component" value="Unplaced"/>
</dbReference>
<feature type="compositionally biased region" description="Basic residues" evidence="1">
    <location>
        <begin position="533"/>
        <end position="553"/>
    </location>
</feature>
<dbReference type="InParanoid" id="A0A6P9A0F1"/>
<dbReference type="InterPro" id="IPR045112">
    <property type="entry name" value="PPAN-like"/>
</dbReference>